<proteinExistence type="predicted"/>
<gene>
    <name evidence="2" type="ORF">EXD82_00620</name>
</gene>
<feature type="transmembrane region" description="Helical" evidence="1">
    <location>
        <begin position="6"/>
        <end position="24"/>
    </location>
</feature>
<evidence type="ECO:0000256" key="1">
    <source>
        <dbReference type="SAM" id="Phobius"/>
    </source>
</evidence>
<evidence type="ECO:0000313" key="3">
    <source>
        <dbReference type="Proteomes" id="UP000317863"/>
    </source>
</evidence>
<evidence type="ECO:0000313" key="2">
    <source>
        <dbReference type="EMBL" id="TQQ85750.1"/>
    </source>
</evidence>
<accession>A0A544QYM7</accession>
<name>A0A544QYM7_9FIRM</name>
<reference evidence="2 3" key="1">
    <citation type="submission" date="2019-02" db="EMBL/GenBank/DDBJ databases">
        <title>Peptostreptococcaceae bacterium ZHW00191 nov., a new bacterium isolated from the human gut.</title>
        <authorList>
            <person name="Zhou H.-W."/>
            <person name="Chen X.-J."/>
        </authorList>
    </citation>
    <scope>NUCLEOTIDE SEQUENCE [LARGE SCALE GENOMIC DNA]</scope>
    <source>
        <strain evidence="2 3">ZHW00191</strain>
    </source>
</reference>
<dbReference type="Proteomes" id="UP000317863">
    <property type="component" value="Unassembled WGS sequence"/>
</dbReference>
<keyword evidence="1" id="KW-0472">Membrane</keyword>
<dbReference type="RefSeq" id="WP_142534975.1">
    <property type="nucleotide sequence ID" value="NZ_SGJB01000001.1"/>
</dbReference>
<organism evidence="2 3">
    <name type="scientific">Peptacetobacter hominis</name>
    <dbReference type="NCBI Taxonomy" id="2743610"/>
    <lineage>
        <taxon>Bacteria</taxon>
        <taxon>Bacillati</taxon>
        <taxon>Bacillota</taxon>
        <taxon>Clostridia</taxon>
        <taxon>Peptostreptococcales</taxon>
        <taxon>Peptostreptococcaceae</taxon>
        <taxon>Peptacetobacter</taxon>
    </lineage>
</organism>
<dbReference type="AlphaFoldDB" id="A0A544QYM7"/>
<evidence type="ECO:0008006" key="4">
    <source>
        <dbReference type="Google" id="ProtNLM"/>
    </source>
</evidence>
<dbReference type="EMBL" id="SGJB01000001">
    <property type="protein sequence ID" value="TQQ85750.1"/>
    <property type="molecule type" value="Genomic_DNA"/>
</dbReference>
<keyword evidence="1" id="KW-0812">Transmembrane</keyword>
<comment type="caution">
    <text evidence="2">The sequence shown here is derived from an EMBL/GenBank/DDBJ whole genome shotgun (WGS) entry which is preliminary data.</text>
</comment>
<keyword evidence="1" id="KW-1133">Transmembrane helix</keyword>
<protein>
    <recommendedName>
        <fullName evidence="4">FUSC family protein</fullName>
    </recommendedName>
</protein>
<dbReference type="OrthoDB" id="2052694at2"/>
<sequence length="81" mass="9211">MKKPDFKTQMCIMITILIILFAVSTVTKIEFFSNAGTFIYGLAFFINPVYPKSASGNHKTLERTSRICGFILMLFSFIAKF</sequence>
<keyword evidence="3" id="KW-1185">Reference proteome</keyword>